<keyword evidence="1" id="KW-1133">Transmembrane helix</keyword>
<keyword evidence="1" id="KW-0472">Membrane</keyword>
<dbReference type="EMBL" id="CP002582">
    <property type="protein sequence ID" value="ADZ85452.1"/>
    <property type="molecule type" value="Genomic_DNA"/>
</dbReference>
<feature type="domain" description="Regulatory protein YycH-like" evidence="2">
    <location>
        <begin position="32"/>
        <end position="288"/>
    </location>
</feature>
<dbReference type="HOGENOM" id="CLU_945595_0_0_9"/>
<dbReference type="KEGG" id="cle:Clole_3772"/>
<organism evidence="3 4">
    <name type="scientific">Cellulosilyticum lentocellum (strain ATCC 49066 / DSM 5427 / NCIMB 11756 / RHM5)</name>
    <name type="common">Clostridium lentocellum</name>
    <dbReference type="NCBI Taxonomy" id="642492"/>
    <lineage>
        <taxon>Bacteria</taxon>
        <taxon>Bacillati</taxon>
        <taxon>Bacillota</taxon>
        <taxon>Clostridia</taxon>
        <taxon>Lachnospirales</taxon>
        <taxon>Cellulosilyticaceae</taxon>
        <taxon>Cellulosilyticum</taxon>
    </lineage>
</organism>
<accession>F2JII2</accession>
<evidence type="ECO:0000259" key="2">
    <source>
        <dbReference type="Pfam" id="PF09648"/>
    </source>
</evidence>
<reference evidence="3 4" key="1">
    <citation type="journal article" date="2011" name="J. Bacteriol.">
        <title>Complete genome sequence of the cellulose-degrading bacterium Cellulosilyticum lentocellum.</title>
        <authorList>
            <consortium name="US DOE Joint Genome Institute"/>
            <person name="Miller D.A."/>
            <person name="Suen G."/>
            <person name="Bruce D."/>
            <person name="Copeland A."/>
            <person name="Cheng J.F."/>
            <person name="Detter C."/>
            <person name="Goodwin L.A."/>
            <person name="Han C.S."/>
            <person name="Hauser L.J."/>
            <person name="Land M.L."/>
            <person name="Lapidus A."/>
            <person name="Lucas S."/>
            <person name="Meincke L."/>
            <person name="Pitluck S."/>
            <person name="Tapia R."/>
            <person name="Teshima H."/>
            <person name="Woyke T."/>
            <person name="Fox B.G."/>
            <person name="Angert E.R."/>
            <person name="Currie C.R."/>
        </authorList>
    </citation>
    <scope>NUCLEOTIDE SEQUENCE [LARGE SCALE GENOMIC DNA]</scope>
    <source>
        <strain evidence="4">ATCC 49066 / DSM 5427 / NCIMB 11756 / RHM5</strain>
    </source>
</reference>
<dbReference type="STRING" id="642492.Clole_3772"/>
<dbReference type="InterPro" id="IPR018604">
    <property type="entry name" value="YycI-like"/>
</dbReference>
<proteinExistence type="predicted"/>
<feature type="transmembrane region" description="Helical" evidence="1">
    <location>
        <begin position="6"/>
        <end position="27"/>
    </location>
</feature>
<evidence type="ECO:0000256" key="1">
    <source>
        <dbReference type="SAM" id="Phobius"/>
    </source>
</evidence>
<sequence length="294" mass="33246">MNGRKILERLILLFIGINLILFIFISIRRGTQYQLSQTRINNILGLLTESGITLEAELPKEFAPKMSATLSYTGDNVAVRSNLVKVFWGNDLSKVSRSTENSKEHFASKVYYFNTEDERLAFDKEEITYTNTGVNLLGVKPSITEAKAKAEAFIKRLGVGKLYKNASVEIKEEENSVIITYFPIFEHIPIFDLPIEMKVYENGIGSATIYLGEVNAANGKKQRITPIDLVLFGIEEYIPLEGNIVIKDITLGYKRLEKKGSNLWGEEIVPMYKIEVDGLEKTLFVNAYTNEIVK</sequence>
<dbReference type="RefSeq" id="WP_013658726.1">
    <property type="nucleotide sequence ID" value="NC_015275.1"/>
</dbReference>
<gene>
    <name evidence="3" type="ordered locus">Clole_3772</name>
</gene>
<keyword evidence="4" id="KW-1185">Reference proteome</keyword>
<evidence type="ECO:0000313" key="3">
    <source>
        <dbReference type="EMBL" id="ADZ85452.1"/>
    </source>
</evidence>
<dbReference type="GO" id="GO:0016020">
    <property type="term" value="C:membrane"/>
    <property type="evidence" value="ECO:0007669"/>
    <property type="project" value="InterPro"/>
</dbReference>
<name>F2JII2_CELLD</name>
<dbReference type="AlphaFoldDB" id="F2JII2"/>
<protein>
    <recommendedName>
        <fullName evidence="2">Regulatory protein YycH-like domain-containing protein</fullName>
    </recommendedName>
</protein>
<keyword evidence="1" id="KW-0812">Transmembrane</keyword>
<evidence type="ECO:0000313" key="4">
    <source>
        <dbReference type="Proteomes" id="UP000008467"/>
    </source>
</evidence>
<dbReference type="Proteomes" id="UP000008467">
    <property type="component" value="Chromosome"/>
</dbReference>
<dbReference type="Pfam" id="PF09648">
    <property type="entry name" value="YycI"/>
    <property type="match status" value="1"/>
</dbReference>